<dbReference type="Proteomes" id="UP000050501">
    <property type="component" value="Unassembled WGS sequence"/>
</dbReference>
<dbReference type="EMBL" id="LGCM01000021">
    <property type="protein sequence ID" value="KPL86904.1"/>
    <property type="molecule type" value="Genomic_DNA"/>
</dbReference>
<dbReference type="RefSeq" id="WP_062418206.1">
    <property type="nucleotide sequence ID" value="NZ_DF967974.1"/>
</dbReference>
<keyword evidence="2" id="KW-1185">Reference proteome</keyword>
<sequence>MNLAQIIQELHLTVLTEPQDFAAVEPSSGYTSDLLSCVMSGAAKHSVWVTLQAHSNIVAVAALLELTAIIITEGAMPDPATIAKANQEGITLLATTDPSFHVIGRLWDLGLRAG</sequence>
<comment type="caution">
    <text evidence="1">The sequence shown here is derived from an EMBL/GenBank/DDBJ whole genome shotgun (WGS) entry which is preliminary data.</text>
</comment>
<evidence type="ECO:0000313" key="2">
    <source>
        <dbReference type="Proteomes" id="UP000050501"/>
    </source>
</evidence>
<name>A0A0P6YNU5_9CHLR</name>
<proteinExistence type="predicted"/>
<protein>
    <recommendedName>
        <fullName evidence="3">Serine kinase</fullName>
    </recommendedName>
</protein>
<dbReference type="STRING" id="229921.ADN01_05510"/>
<dbReference type="InterPro" id="IPR028979">
    <property type="entry name" value="Ser_kin/Pase_Hpr-like_N_sf"/>
</dbReference>
<dbReference type="AlphaFoldDB" id="A0A0P6YNU5"/>
<dbReference type="SUPFAM" id="SSF75138">
    <property type="entry name" value="HprK N-terminal domain-like"/>
    <property type="match status" value="1"/>
</dbReference>
<dbReference type="Gene3D" id="3.40.1390.20">
    <property type="entry name" value="HprK N-terminal domain-like"/>
    <property type="match status" value="1"/>
</dbReference>
<gene>
    <name evidence="1" type="ORF">ADN01_05510</name>
</gene>
<reference evidence="1 2" key="1">
    <citation type="submission" date="2015-07" db="EMBL/GenBank/DDBJ databases">
        <title>Genome sequence of Levilinea saccharolytica DSM 16555.</title>
        <authorList>
            <person name="Hemp J."/>
            <person name="Ward L.M."/>
            <person name="Pace L.A."/>
            <person name="Fischer W.W."/>
        </authorList>
    </citation>
    <scope>NUCLEOTIDE SEQUENCE [LARGE SCALE GENOMIC DNA]</scope>
    <source>
        <strain evidence="1 2">KIBI-1</strain>
    </source>
</reference>
<organism evidence="1 2">
    <name type="scientific">Levilinea saccharolytica</name>
    <dbReference type="NCBI Taxonomy" id="229921"/>
    <lineage>
        <taxon>Bacteria</taxon>
        <taxon>Bacillati</taxon>
        <taxon>Chloroflexota</taxon>
        <taxon>Anaerolineae</taxon>
        <taxon>Anaerolineales</taxon>
        <taxon>Anaerolineaceae</taxon>
        <taxon>Levilinea</taxon>
    </lineage>
</organism>
<evidence type="ECO:0000313" key="1">
    <source>
        <dbReference type="EMBL" id="KPL86904.1"/>
    </source>
</evidence>
<evidence type="ECO:0008006" key="3">
    <source>
        <dbReference type="Google" id="ProtNLM"/>
    </source>
</evidence>
<accession>A0A0P6YNU5</accession>
<dbReference type="OrthoDB" id="9800356at2"/>